<keyword evidence="5" id="KW-1185">Reference proteome</keyword>
<dbReference type="PANTHER" id="PTHR43080">
    <property type="entry name" value="CBS DOMAIN-CONTAINING PROTEIN CBSX3, MITOCHONDRIAL"/>
    <property type="match status" value="1"/>
</dbReference>
<comment type="caution">
    <text evidence="4">The sequence shown here is derived from an EMBL/GenBank/DDBJ whole genome shotgun (WGS) entry which is preliminary data.</text>
</comment>
<gene>
    <name evidence="4" type="ORF">CBF30_01610</name>
</gene>
<evidence type="ECO:0000259" key="3">
    <source>
        <dbReference type="PROSITE" id="PS51371"/>
    </source>
</evidence>
<feature type="domain" description="CBS" evidence="3">
    <location>
        <begin position="19"/>
        <end position="78"/>
    </location>
</feature>
<dbReference type="InterPro" id="IPR000644">
    <property type="entry name" value="CBS_dom"/>
</dbReference>
<keyword evidence="1 2" id="KW-0129">CBS domain</keyword>
<dbReference type="Proteomes" id="UP000288669">
    <property type="component" value="Unassembled WGS sequence"/>
</dbReference>
<dbReference type="CDD" id="cd04643">
    <property type="entry name" value="CBS_pair_bac"/>
    <property type="match status" value="1"/>
</dbReference>
<dbReference type="InterPro" id="IPR046342">
    <property type="entry name" value="CBS_dom_sf"/>
</dbReference>
<organism evidence="4 5">
    <name type="scientific">Vagococcus entomophilus</name>
    <dbReference type="NCBI Taxonomy" id="1160095"/>
    <lineage>
        <taxon>Bacteria</taxon>
        <taxon>Bacillati</taxon>
        <taxon>Bacillota</taxon>
        <taxon>Bacilli</taxon>
        <taxon>Lactobacillales</taxon>
        <taxon>Enterococcaceae</taxon>
        <taxon>Vagococcus</taxon>
    </lineage>
</organism>
<evidence type="ECO:0000256" key="2">
    <source>
        <dbReference type="PROSITE-ProRule" id="PRU00703"/>
    </source>
</evidence>
<accession>A0A430AJ04</accession>
<evidence type="ECO:0000313" key="4">
    <source>
        <dbReference type="EMBL" id="RSU07964.1"/>
    </source>
</evidence>
<dbReference type="SMART" id="SM00116">
    <property type="entry name" value="CBS"/>
    <property type="match status" value="2"/>
</dbReference>
<dbReference type="EMBL" id="NGJZ01000001">
    <property type="protein sequence ID" value="RSU07964.1"/>
    <property type="molecule type" value="Genomic_DNA"/>
</dbReference>
<reference evidence="4 5" key="1">
    <citation type="submission" date="2017-05" db="EMBL/GenBank/DDBJ databases">
        <title>Vagococcus spp. assemblies.</title>
        <authorList>
            <person name="Gulvik C.A."/>
        </authorList>
    </citation>
    <scope>NUCLEOTIDE SEQUENCE [LARGE SCALE GENOMIC DNA]</scope>
    <source>
        <strain evidence="4 5">DSM 24756</strain>
    </source>
</reference>
<dbReference type="InterPro" id="IPR051257">
    <property type="entry name" value="Diverse_CBS-Domain"/>
</dbReference>
<protein>
    <submittedName>
        <fullName evidence="4">CBS domain-containing protein</fullName>
    </submittedName>
</protein>
<evidence type="ECO:0000313" key="5">
    <source>
        <dbReference type="Proteomes" id="UP000288669"/>
    </source>
</evidence>
<dbReference type="OrthoDB" id="2375431at2"/>
<dbReference type="RefSeq" id="WP_126822095.1">
    <property type="nucleotide sequence ID" value="NZ_JBHLWU010000001.1"/>
</dbReference>
<dbReference type="NCBIfam" id="NF041630">
    <property type="entry name" value="CBS_CbpB"/>
    <property type="match status" value="1"/>
</dbReference>
<dbReference type="PANTHER" id="PTHR43080:SF30">
    <property type="entry name" value="CYCLIC DI-AMP RECEPTOR B"/>
    <property type="match status" value="1"/>
</dbReference>
<feature type="domain" description="CBS" evidence="3">
    <location>
        <begin position="90"/>
        <end position="145"/>
    </location>
</feature>
<name>A0A430AJ04_9ENTE</name>
<proteinExistence type="predicted"/>
<dbReference type="Pfam" id="PF00571">
    <property type="entry name" value="CBS"/>
    <property type="match status" value="2"/>
</dbReference>
<dbReference type="AlphaFoldDB" id="A0A430AJ04"/>
<dbReference type="Gene3D" id="3.10.580.10">
    <property type="entry name" value="CBS-domain"/>
    <property type="match status" value="1"/>
</dbReference>
<dbReference type="InterPro" id="IPR048125">
    <property type="entry name" value="CBS_CbpB"/>
</dbReference>
<dbReference type="SUPFAM" id="SSF54631">
    <property type="entry name" value="CBS-domain pair"/>
    <property type="match status" value="1"/>
</dbReference>
<dbReference type="PROSITE" id="PS51371">
    <property type="entry name" value="CBS"/>
    <property type="match status" value="2"/>
</dbReference>
<evidence type="ECO:0000256" key="1">
    <source>
        <dbReference type="ARBA" id="ARBA00023122"/>
    </source>
</evidence>
<sequence length="162" mass="18255">MIGNAIKSLLLENKEHFLISSDNVATVMAENPLSHALLVLSKVGYSVIPVVNKKDQIVGLLSLSAIVDEMFELTTIDTKKLDTLKVKDVMDAKVPVLKAPYEIERVLHMMVDRSFIPVVDEDEVFLGIVTRRELLKAVNHMAHELELNYELTKKEACEKEKI</sequence>